<feature type="compositionally biased region" description="Low complexity" evidence="1">
    <location>
        <begin position="20"/>
        <end position="38"/>
    </location>
</feature>
<accession>A0A645FM82</accession>
<sequence>MSTSNAEETPSTEASEFDASDTTAEDTTATTKTTRGTANGRTSLKSSTTSEHVTECSMDYSYYQRVLQVYIKEGFYPSDRIWSVDDFPELSLTEVYARSDLSQVYLHLEDAGQSEAAIAILRSRPDVEYVSIAPHPDA</sequence>
<organism evidence="2">
    <name type="scientific">bioreactor metagenome</name>
    <dbReference type="NCBI Taxonomy" id="1076179"/>
    <lineage>
        <taxon>unclassified sequences</taxon>
        <taxon>metagenomes</taxon>
        <taxon>ecological metagenomes</taxon>
    </lineage>
</organism>
<comment type="caution">
    <text evidence="2">The sequence shown here is derived from an EMBL/GenBank/DDBJ whole genome shotgun (WGS) entry which is preliminary data.</text>
</comment>
<feature type="region of interest" description="Disordered" evidence="1">
    <location>
        <begin position="1"/>
        <end position="53"/>
    </location>
</feature>
<proteinExistence type="predicted"/>
<evidence type="ECO:0000256" key="1">
    <source>
        <dbReference type="SAM" id="MobiDB-lite"/>
    </source>
</evidence>
<feature type="compositionally biased region" description="Polar residues" evidence="1">
    <location>
        <begin position="1"/>
        <end position="14"/>
    </location>
</feature>
<protein>
    <submittedName>
        <fullName evidence="2">Uncharacterized protein</fullName>
    </submittedName>
</protein>
<gene>
    <name evidence="2" type="ORF">SDC9_162835</name>
</gene>
<dbReference type="AlphaFoldDB" id="A0A645FM82"/>
<reference evidence="2" key="1">
    <citation type="submission" date="2019-08" db="EMBL/GenBank/DDBJ databases">
        <authorList>
            <person name="Kucharzyk K."/>
            <person name="Murdoch R.W."/>
            <person name="Higgins S."/>
            <person name="Loffler F."/>
        </authorList>
    </citation>
    <scope>NUCLEOTIDE SEQUENCE</scope>
</reference>
<feature type="compositionally biased region" description="Polar residues" evidence="1">
    <location>
        <begin position="39"/>
        <end position="51"/>
    </location>
</feature>
<dbReference type="EMBL" id="VSSQ01062292">
    <property type="protein sequence ID" value="MPN15501.1"/>
    <property type="molecule type" value="Genomic_DNA"/>
</dbReference>
<evidence type="ECO:0000313" key="2">
    <source>
        <dbReference type="EMBL" id="MPN15501.1"/>
    </source>
</evidence>
<name>A0A645FM82_9ZZZZ</name>